<dbReference type="HOGENOM" id="CLU_2086426_0_0_1"/>
<keyword evidence="3" id="KW-1185">Reference proteome</keyword>
<feature type="transmembrane region" description="Helical" evidence="1">
    <location>
        <begin position="44"/>
        <end position="63"/>
    </location>
</feature>
<keyword evidence="1" id="KW-0472">Membrane</keyword>
<comment type="caution">
    <text evidence="2">The sequence shown here is derived from an EMBL/GenBank/DDBJ whole genome shotgun (WGS) entry which is preliminary data.</text>
</comment>
<keyword evidence="1" id="KW-1133">Transmembrane helix</keyword>
<dbReference type="Proteomes" id="UP000011668">
    <property type="component" value="Unassembled WGS sequence"/>
</dbReference>
<accession>L8WFB2</accession>
<dbReference type="EMBL" id="AFRT01003028">
    <property type="protein sequence ID" value="ELU36856.1"/>
    <property type="molecule type" value="Genomic_DNA"/>
</dbReference>
<protein>
    <submittedName>
        <fullName evidence="2">Uncharacterized protein</fullName>
    </submittedName>
</protein>
<reference evidence="2 3" key="1">
    <citation type="journal article" date="2013" name="Nat. Commun.">
        <title>The evolution and pathogenic mechanisms of the rice sheath blight pathogen.</title>
        <authorList>
            <person name="Zheng A."/>
            <person name="Lin R."/>
            <person name="Xu L."/>
            <person name="Qin P."/>
            <person name="Tang C."/>
            <person name="Ai P."/>
            <person name="Zhang D."/>
            <person name="Liu Y."/>
            <person name="Sun Z."/>
            <person name="Feng H."/>
            <person name="Wang Y."/>
            <person name="Chen Y."/>
            <person name="Liang X."/>
            <person name="Fu R."/>
            <person name="Li Q."/>
            <person name="Zhang J."/>
            <person name="Yu X."/>
            <person name="Xie Z."/>
            <person name="Ding L."/>
            <person name="Guan P."/>
            <person name="Tang J."/>
            <person name="Liang Y."/>
            <person name="Wang S."/>
            <person name="Deng Q."/>
            <person name="Li S."/>
            <person name="Zhu J."/>
            <person name="Wang L."/>
            <person name="Liu H."/>
            <person name="Li P."/>
        </authorList>
    </citation>
    <scope>NUCLEOTIDE SEQUENCE [LARGE SCALE GENOMIC DNA]</scope>
    <source>
        <strain evidence="3">AG-1 IA</strain>
    </source>
</reference>
<gene>
    <name evidence="2" type="ORF">AG1IA_09109</name>
</gene>
<evidence type="ECO:0000313" key="2">
    <source>
        <dbReference type="EMBL" id="ELU36856.1"/>
    </source>
</evidence>
<evidence type="ECO:0000313" key="3">
    <source>
        <dbReference type="Proteomes" id="UP000011668"/>
    </source>
</evidence>
<feature type="transmembrane region" description="Helical" evidence="1">
    <location>
        <begin position="75"/>
        <end position="97"/>
    </location>
</feature>
<evidence type="ECO:0000256" key="1">
    <source>
        <dbReference type="SAM" id="Phobius"/>
    </source>
</evidence>
<dbReference type="AlphaFoldDB" id="L8WFB2"/>
<proteinExistence type="predicted"/>
<keyword evidence="1" id="KW-0812">Transmembrane</keyword>
<sequence>MYRPHLNCSRSTMSRFLCNRLHAFGYSASSLHIRIIIYDTIYHLLYRLALCVVLVPLFFYVVLNLYFCDVMVANLLFILYVLHLSVSLGSCSSVFFLHRFCVNRYLCVHPTQFIPRE</sequence>
<name>L8WFB2_THACA</name>
<organism evidence="2 3">
    <name type="scientific">Thanatephorus cucumeris (strain AG1-IA)</name>
    <name type="common">Rice sheath blight fungus</name>
    <name type="synonym">Rhizoctonia solani</name>
    <dbReference type="NCBI Taxonomy" id="983506"/>
    <lineage>
        <taxon>Eukaryota</taxon>
        <taxon>Fungi</taxon>
        <taxon>Dikarya</taxon>
        <taxon>Basidiomycota</taxon>
        <taxon>Agaricomycotina</taxon>
        <taxon>Agaricomycetes</taxon>
        <taxon>Cantharellales</taxon>
        <taxon>Ceratobasidiaceae</taxon>
        <taxon>Rhizoctonia</taxon>
        <taxon>Rhizoctonia solani AG-1</taxon>
    </lineage>
</organism>